<evidence type="ECO:0000256" key="19">
    <source>
        <dbReference type="ARBA" id="ARBA00052627"/>
    </source>
</evidence>
<dbReference type="GO" id="GO:0051747">
    <property type="term" value="F:cytosine C-5 DNA demethylase activity"/>
    <property type="evidence" value="ECO:0007669"/>
    <property type="project" value="TreeGrafter"/>
</dbReference>
<comment type="catalytic activity">
    <reaction evidence="18">
        <text>a 3,N(4)-etheno-2'-deoxycytidine in single-stranded DNA + 2-oxoglutarate + O2 + H2O = a 2'-deoxycytidine in single-stranded DNA + glyoxal + succinate + CO2</text>
        <dbReference type="Rhea" id="RHEA:70471"/>
        <dbReference type="Rhea" id="RHEA-COMP:12846"/>
        <dbReference type="Rhea" id="RHEA-COMP:17906"/>
        <dbReference type="ChEBI" id="CHEBI:15377"/>
        <dbReference type="ChEBI" id="CHEBI:15379"/>
        <dbReference type="ChEBI" id="CHEBI:16526"/>
        <dbReference type="ChEBI" id="CHEBI:16810"/>
        <dbReference type="ChEBI" id="CHEBI:30031"/>
        <dbReference type="ChEBI" id="CHEBI:34779"/>
        <dbReference type="ChEBI" id="CHEBI:85452"/>
        <dbReference type="ChEBI" id="CHEBI:189585"/>
    </reaction>
    <physiologicalReaction direction="left-to-right" evidence="18">
        <dbReference type="Rhea" id="RHEA:70472"/>
    </physiologicalReaction>
</comment>
<dbReference type="GO" id="GO:0006307">
    <property type="term" value="P:DNA alkylation repair"/>
    <property type="evidence" value="ECO:0007669"/>
    <property type="project" value="TreeGrafter"/>
</dbReference>
<evidence type="ECO:0000256" key="9">
    <source>
        <dbReference type="ARBA" id="ARBA00023004"/>
    </source>
</evidence>
<protein>
    <recommendedName>
        <fullName evidence="24">DNA oxidative demethylase ALKBH2</fullName>
        <ecNumber evidence="23">1.14.11.33</ecNumber>
    </recommendedName>
    <alternativeName>
        <fullName evidence="25">Alkylated DNA repair protein alkB homolog 2</fullName>
    </alternativeName>
    <alternativeName>
        <fullName evidence="26">Alpha-ketoglutarate-dependent dioxygenase alkB homolog 2</fullName>
    </alternativeName>
</protein>
<evidence type="ECO:0000256" key="18">
    <source>
        <dbReference type="ARBA" id="ARBA00052597"/>
    </source>
</evidence>
<comment type="catalytic activity">
    <reaction evidence="21">
        <text>a methylated nucleobase within DNA + 2-oxoglutarate + O2 = a nucleobase within DNA + formaldehyde + succinate + CO2</text>
        <dbReference type="Rhea" id="RHEA:30299"/>
        <dbReference type="Rhea" id="RHEA-COMP:12192"/>
        <dbReference type="Rhea" id="RHEA-COMP:12193"/>
        <dbReference type="ChEBI" id="CHEBI:15379"/>
        <dbReference type="ChEBI" id="CHEBI:16526"/>
        <dbReference type="ChEBI" id="CHEBI:16810"/>
        <dbReference type="ChEBI" id="CHEBI:16842"/>
        <dbReference type="ChEBI" id="CHEBI:30031"/>
        <dbReference type="ChEBI" id="CHEBI:32875"/>
        <dbReference type="ChEBI" id="CHEBI:64428"/>
        <dbReference type="EC" id="1.14.11.33"/>
    </reaction>
    <physiologicalReaction direction="left-to-right" evidence="21">
        <dbReference type="Rhea" id="RHEA:30300"/>
    </physiologicalReaction>
</comment>
<feature type="binding site" evidence="27">
    <location>
        <position position="166"/>
    </location>
    <ligand>
        <name>2-oxoglutarate</name>
        <dbReference type="ChEBI" id="CHEBI:16810"/>
    </ligand>
</feature>
<comment type="catalytic activity">
    <reaction evidence="13">
        <text>an N(3)-methyl-2'-deoxycytidine in single-stranded DNA + 2-oxoglutarate + O2 = a 2'-deoxycytidine in single-stranded DNA + formaldehyde + succinate + CO2 + H(+)</text>
        <dbReference type="Rhea" id="RHEA:70435"/>
        <dbReference type="Rhea" id="RHEA-COMP:12846"/>
        <dbReference type="Rhea" id="RHEA-COMP:17894"/>
        <dbReference type="ChEBI" id="CHEBI:15378"/>
        <dbReference type="ChEBI" id="CHEBI:15379"/>
        <dbReference type="ChEBI" id="CHEBI:16526"/>
        <dbReference type="ChEBI" id="CHEBI:16810"/>
        <dbReference type="ChEBI" id="CHEBI:16842"/>
        <dbReference type="ChEBI" id="CHEBI:30031"/>
        <dbReference type="ChEBI" id="CHEBI:85452"/>
        <dbReference type="ChEBI" id="CHEBI:139075"/>
    </reaction>
    <physiologicalReaction direction="left-to-right" evidence="13">
        <dbReference type="Rhea" id="RHEA:70436"/>
    </physiologicalReaction>
</comment>
<feature type="binding site" evidence="27">
    <location>
        <position position="261"/>
    </location>
    <ligand>
        <name>2-oxoglutarate</name>
        <dbReference type="ChEBI" id="CHEBI:16810"/>
    </ligand>
</feature>
<evidence type="ECO:0000256" key="7">
    <source>
        <dbReference type="ARBA" id="ARBA00022964"/>
    </source>
</evidence>
<sequence length="269" mass="31275">MQKSMDDKKRKSECVSDEDELATNAYYNEEYTIDELRDKRSQIGAYRNKKLAFTVINDNIDWTLIQRPDLNLKYGKIPDKHAADAILKQLEEEIQYFDGELTRVKVFGKWHNIPRKQVVFGEEGLSYTFSGISLPAKPWDACPVVKGLQNYVELVTGECFNFVLINRYKDGNDHMGEHRDNEKELNPDSPIVSLSFGEERPFVFKHKDSRGKNSKLDIAPLKIQLEPGSILVMEKPTNEFWYHSLPVRKNIKGVRVNLTFRQMIHVKKH</sequence>
<dbReference type="InterPro" id="IPR005123">
    <property type="entry name" value="Oxoglu/Fe-dep_dioxygenase_dom"/>
</dbReference>
<dbReference type="PANTHER" id="PTHR31573:SF1">
    <property type="entry name" value="DNA OXIDATIVE DEMETHYLASE ALKBH2"/>
    <property type="match status" value="1"/>
</dbReference>
<dbReference type="GO" id="GO:0035516">
    <property type="term" value="F:broad specificity oxidative DNA demethylase activity"/>
    <property type="evidence" value="ECO:0007669"/>
    <property type="project" value="UniProtKB-EC"/>
</dbReference>
<evidence type="ECO:0000256" key="6">
    <source>
        <dbReference type="ARBA" id="ARBA00022842"/>
    </source>
</evidence>
<evidence type="ECO:0000256" key="27">
    <source>
        <dbReference type="PIRSR" id="PIRSR632852-1"/>
    </source>
</evidence>
<evidence type="ECO:0000256" key="13">
    <source>
        <dbReference type="ARBA" id="ARBA00051165"/>
    </source>
</evidence>
<keyword evidence="4" id="KW-0479">Metal-binding</keyword>
<evidence type="ECO:0000256" key="8">
    <source>
        <dbReference type="ARBA" id="ARBA00023002"/>
    </source>
</evidence>
<gene>
    <name evidence="29" type="ORF">JTE90_014779</name>
</gene>
<comment type="caution">
    <text evidence="29">The sequence shown here is derived from an EMBL/GenBank/DDBJ whole genome shotgun (WGS) entry which is preliminary data.</text>
</comment>
<evidence type="ECO:0000256" key="2">
    <source>
        <dbReference type="ARBA" id="ARBA00004604"/>
    </source>
</evidence>
<evidence type="ECO:0000256" key="22">
    <source>
        <dbReference type="ARBA" id="ARBA00062909"/>
    </source>
</evidence>
<evidence type="ECO:0000313" key="29">
    <source>
        <dbReference type="EMBL" id="KAG8181067.1"/>
    </source>
</evidence>
<evidence type="ECO:0000256" key="23">
    <source>
        <dbReference type="ARBA" id="ARBA00066725"/>
    </source>
</evidence>
<feature type="binding site" evidence="27">
    <location>
        <begin position="107"/>
        <end position="109"/>
    </location>
    <ligand>
        <name>substrate</name>
    </ligand>
</feature>
<comment type="catalytic activity">
    <reaction evidence="15">
        <text>an N(3)-methyl-2'-deoxycytidine in double-stranded DNA + 2-oxoglutarate + O2 = a 2'-deoxycytidine in double-stranded DNA + formaldehyde + succinate + CO2 + H(+)</text>
        <dbReference type="Rhea" id="RHEA:70439"/>
        <dbReference type="Rhea" id="RHEA-COMP:14237"/>
        <dbReference type="Rhea" id="RHEA-COMP:17070"/>
        <dbReference type="ChEBI" id="CHEBI:15378"/>
        <dbReference type="ChEBI" id="CHEBI:15379"/>
        <dbReference type="ChEBI" id="CHEBI:16526"/>
        <dbReference type="ChEBI" id="CHEBI:16810"/>
        <dbReference type="ChEBI" id="CHEBI:16842"/>
        <dbReference type="ChEBI" id="CHEBI:30031"/>
        <dbReference type="ChEBI" id="CHEBI:85452"/>
        <dbReference type="ChEBI" id="CHEBI:139075"/>
    </reaction>
    <physiologicalReaction direction="left-to-right" evidence="15">
        <dbReference type="Rhea" id="RHEA:70440"/>
    </physiologicalReaction>
</comment>
<feature type="binding site" evidence="27">
    <location>
        <position position="243"/>
    </location>
    <ligand>
        <name>2-oxoglutarate</name>
        <dbReference type="ChEBI" id="CHEBI:16810"/>
    </ligand>
</feature>
<evidence type="ECO:0000256" key="17">
    <source>
        <dbReference type="ARBA" id="ARBA00051755"/>
    </source>
</evidence>
<dbReference type="InterPro" id="IPR032852">
    <property type="entry name" value="ALKBH2"/>
</dbReference>
<evidence type="ECO:0000256" key="10">
    <source>
        <dbReference type="ARBA" id="ARBA00023204"/>
    </source>
</evidence>
<dbReference type="InterPro" id="IPR027450">
    <property type="entry name" value="AlkB-like"/>
</dbReference>
<comment type="catalytic activity">
    <reaction evidence="17">
        <text>a 1,N(2)-etheno-2'-deoxyguanosine in double-stranded DNA + 2-oxoglutarate + O2 + H2O = a 2'-deoxyguanosine in double-stranded DNA + glyoxal + succinate + CO2</text>
        <dbReference type="Rhea" id="RHEA:70487"/>
        <dbReference type="Rhea" id="RHEA-COMP:17910"/>
        <dbReference type="Rhea" id="RHEA-COMP:17912"/>
        <dbReference type="ChEBI" id="CHEBI:15377"/>
        <dbReference type="ChEBI" id="CHEBI:15379"/>
        <dbReference type="ChEBI" id="CHEBI:16526"/>
        <dbReference type="ChEBI" id="CHEBI:16810"/>
        <dbReference type="ChEBI" id="CHEBI:30031"/>
        <dbReference type="ChEBI" id="CHEBI:34779"/>
        <dbReference type="ChEBI" id="CHEBI:85445"/>
        <dbReference type="ChEBI" id="CHEBI:189586"/>
    </reaction>
    <physiologicalReaction direction="left-to-right" evidence="17">
        <dbReference type="Rhea" id="RHEA:70488"/>
    </physiologicalReaction>
</comment>
<evidence type="ECO:0000256" key="16">
    <source>
        <dbReference type="ARBA" id="ARBA00051434"/>
    </source>
</evidence>
<comment type="cofactor">
    <cofactor evidence="1">
        <name>Fe(2+)</name>
        <dbReference type="ChEBI" id="CHEBI:29033"/>
    </cofactor>
</comment>
<dbReference type="Proteomes" id="UP000827092">
    <property type="component" value="Unassembled WGS sequence"/>
</dbReference>
<keyword evidence="10" id="KW-0234">DNA repair</keyword>
<comment type="catalytic activity">
    <reaction evidence="20">
        <text>an N(1)-methyl-2'-deoxyadenosine in double-stranded DNA + 2-oxoglutarate + O2 = a 2'-deoxyadenosine in double-stranded DNA + formaldehyde + succinate + CO2 + H(+)</text>
        <dbReference type="Rhea" id="RHEA:70443"/>
        <dbReference type="Rhea" id="RHEA-COMP:14236"/>
        <dbReference type="Rhea" id="RHEA-COMP:17897"/>
        <dbReference type="ChEBI" id="CHEBI:15378"/>
        <dbReference type="ChEBI" id="CHEBI:15379"/>
        <dbReference type="ChEBI" id="CHEBI:16526"/>
        <dbReference type="ChEBI" id="CHEBI:16810"/>
        <dbReference type="ChEBI" id="CHEBI:16842"/>
        <dbReference type="ChEBI" id="CHEBI:30031"/>
        <dbReference type="ChEBI" id="CHEBI:90615"/>
        <dbReference type="ChEBI" id="CHEBI:139096"/>
    </reaction>
    <physiologicalReaction direction="left-to-right" evidence="20">
        <dbReference type="Rhea" id="RHEA:70444"/>
    </physiologicalReaction>
</comment>
<evidence type="ECO:0000256" key="11">
    <source>
        <dbReference type="ARBA" id="ARBA00023242"/>
    </source>
</evidence>
<feature type="binding site" evidence="27">
    <location>
        <position position="259"/>
    </location>
    <ligand>
        <name>2-oxoglutarate</name>
        <dbReference type="ChEBI" id="CHEBI:16810"/>
    </ligand>
</feature>
<dbReference type="Pfam" id="PF13532">
    <property type="entry name" value="2OG-FeII_Oxy_2"/>
    <property type="match status" value="1"/>
</dbReference>
<keyword evidence="8" id="KW-0560">Oxidoreductase</keyword>
<feature type="binding site" evidence="27">
    <location>
        <position position="178"/>
    </location>
    <ligand>
        <name>2-oxoglutarate</name>
        <dbReference type="ChEBI" id="CHEBI:16810"/>
    </ligand>
</feature>
<evidence type="ECO:0000256" key="1">
    <source>
        <dbReference type="ARBA" id="ARBA00001954"/>
    </source>
</evidence>
<keyword evidence="6" id="KW-0460">Magnesium</keyword>
<evidence type="ECO:0000256" key="15">
    <source>
        <dbReference type="ARBA" id="ARBA00051376"/>
    </source>
</evidence>
<evidence type="ECO:0000313" key="30">
    <source>
        <dbReference type="Proteomes" id="UP000827092"/>
    </source>
</evidence>
<evidence type="ECO:0000256" key="24">
    <source>
        <dbReference type="ARBA" id="ARBA00072134"/>
    </source>
</evidence>
<evidence type="ECO:0000256" key="3">
    <source>
        <dbReference type="ARBA" id="ARBA00004642"/>
    </source>
</evidence>
<evidence type="ECO:0000256" key="21">
    <source>
        <dbReference type="ARBA" id="ARBA00053025"/>
    </source>
</evidence>
<dbReference type="SUPFAM" id="SSF51197">
    <property type="entry name" value="Clavaminate synthase-like"/>
    <property type="match status" value="1"/>
</dbReference>
<comment type="catalytic activity">
    <reaction evidence="14">
        <text>a 1,N(6)-etheno-2'-deoxyadenosine in single-stranded DNA + 2-oxoglutarate + O2 + H2O = a 2'-deoxyadenosine in single-stranded DNA + glyoxal + succinate + CO2</text>
        <dbReference type="Rhea" id="RHEA:70459"/>
        <dbReference type="Rhea" id="RHEA-COMP:17896"/>
        <dbReference type="Rhea" id="RHEA-COMP:17904"/>
        <dbReference type="ChEBI" id="CHEBI:15377"/>
        <dbReference type="ChEBI" id="CHEBI:15379"/>
        <dbReference type="ChEBI" id="CHEBI:16526"/>
        <dbReference type="ChEBI" id="CHEBI:16810"/>
        <dbReference type="ChEBI" id="CHEBI:30031"/>
        <dbReference type="ChEBI" id="CHEBI:34779"/>
        <dbReference type="ChEBI" id="CHEBI:90615"/>
        <dbReference type="ChEBI" id="CHEBI:189583"/>
    </reaction>
    <physiologicalReaction direction="left-to-right" evidence="14">
        <dbReference type="Rhea" id="RHEA:70460"/>
    </physiologicalReaction>
</comment>
<reference evidence="29 30" key="1">
    <citation type="journal article" date="2022" name="Nat. Ecol. Evol.">
        <title>A masculinizing supergene underlies an exaggerated male reproductive morph in a spider.</title>
        <authorList>
            <person name="Hendrickx F."/>
            <person name="De Corte Z."/>
            <person name="Sonet G."/>
            <person name="Van Belleghem S.M."/>
            <person name="Kostlbacher S."/>
            <person name="Vangestel C."/>
        </authorList>
    </citation>
    <scope>NUCLEOTIDE SEQUENCE [LARGE SCALE GENOMIC DNA]</scope>
    <source>
        <strain evidence="29">W744_W776</strain>
    </source>
</reference>
<dbReference type="FunFam" id="2.60.120.590:FF:000004">
    <property type="entry name" value="DNA oxidative demethylase ALKBH2"/>
    <property type="match status" value="1"/>
</dbReference>
<dbReference type="EC" id="1.14.11.33" evidence="23"/>
<keyword evidence="30" id="KW-1185">Reference proteome</keyword>
<keyword evidence="11" id="KW-0539">Nucleus</keyword>
<dbReference type="PROSITE" id="PS51471">
    <property type="entry name" value="FE2OG_OXY"/>
    <property type="match status" value="1"/>
</dbReference>
<feature type="binding site" evidence="27">
    <location>
        <position position="168"/>
    </location>
    <ligand>
        <name>2-oxoglutarate</name>
        <dbReference type="ChEBI" id="CHEBI:16810"/>
    </ligand>
</feature>
<evidence type="ECO:0000256" key="4">
    <source>
        <dbReference type="ARBA" id="ARBA00022723"/>
    </source>
</evidence>
<evidence type="ECO:0000256" key="25">
    <source>
        <dbReference type="ARBA" id="ARBA00077989"/>
    </source>
</evidence>
<keyword evidence="5" id="KW-0227">DNA damage</keyword>
<evidence type="ECO:0000256" key="20">
    <source>
        <dbReference type="ARBA" id="ARBA00052800"/>
    </source>
</evidence>
<evidence type="ECO:0000256" key="14">
    <source>
        <dbReference type="ARBA" id="ARBA00051189"/>
    </source>
</evidence>
<organism evidence="29 30">
    <name type="scientific">Oedothorax gibbosus</name>
    <dbReference type="NCBI Taxonomy" id="931172"/>
    <lineage>
        <taxon>Eukaryota</taxon>
        <taxon>Metazoa</taxon>
        <taxon>Ecdysozoa</taxon>
        <taxon>Arthropoda</taxon>
        <taxon>Chelicerata</taxon>
        <taxon>Arachnida</taxon>
        <taxon>Araneae</taxon>
        <taxon>Araneomorphae</taxon>
        <taxon>Entelegynae</taxon>
        <taxon>Araneoidea</taxon>
        <taxon>Linyphiidae</taxon>
        <taxon>Erigoninae</taxon>
        <taxon>Oedothorax</taxon>
    </lineage>
</organism>
<accession>A0AAV6UAA2</accession>
<dbReference type="EMBL" id="JAFNEN010000537">
    <property type="protein sequence ID" value="KAG8181067.1"/>
    <property type="molecule type" value="Genomic_DNA"/>
</dbReference>
<keyword evidence="7" id="KW-0223">Dioxygenase</keyword>
<evidence type="ECO:0000256" key="26">
    <source>
        <dbReference type="ARBA" id="ARBA00081727"/>
    </source>
</evidence>
<feature type="domain" description="Fe2OG dioxygenase" evidence="28">
    <location>
        <begin position="159"/>
        <end position="264"/>
    </location>
</feature>
<comment type="subcellular location">
    <subcellularLocation>
        <location evidence="2">Nucleus</location>
        <location evidence="2">Nucleolus</location>
    </subcellularLocation>
    <subcellularLocation>
        <location evidence="3">Nucleus</location>
        <location evidence="3">Nucleoplasm</location>
    </subcellularLocation>
</comment>
<dbReference type="GO" id="GO:0008198">
    <property type="term" value="F:ferrous iron binding"/>
    <property type="evidence" value="ECO:0007669"/>
    <property type="project" value="TreeGrafter"/>
</dbReference>
<evidence type="ECO:0000256" key="12">
    <source>
        <dbReference type="ARBA" id="ARBA00051010"/>
    </source>
</evidence>
<proteinExistence type="predicted"/>
<name>A0AAV6UAA2_9ARAC</name>
<dbReference type="PANTHER" id="PTHR31573">
    <property type="entry name" value="ALPHA-KETOGLUTARATE-DEPENDENT DIOXYGENASE ALKB HOMOLOG 2"/>
    <property type="match status" value="1"/>
</dbReference>
<comment type="catalytic activity">
    <reaction evidence="19">
        <text>a 1,N(6)-etheno-2'-deoxyadenosine in double-stranded DNA + 2-oxoglutarate + O2 + H2O = a 2'-deoxyadenosine in double-stranded DNA + glyoxal + succinate + CO2</text>
        <dbReference type="Rhea" id="RHEA:70463"/>
        <dbReference type="Rhea" id="RHEA-COMP:17897"/>
        <dbReference type="Rhea" id="RHEA-COMP:17903"/>
        <dbReference type="ChEBI" id="CHEBI:15377"/>
        <dbReference type="ChEBI" id="CHEBI:15379"/>
        <dbReference type="ChEBI" id="CHEBI:16526"/>
        <dbReference type="ChEBI" id="CHEBI:16810"/>
        <dbReference type="ChEBI" id="CHEBI:30031"/>
        <dbReference type="ChEBI" id="CHEBI:34779"/>
        <dbReference type="ChEBI" id="CHEBI:90615"/>
        <dbReference type="ChEBI" id="CHEBI:189583"/>
    </reaction>
    <physiologicalReaction direction="left-to-right" evidence="19">
        <dbReference type="Rhea" id="RHEA:70464"/>
    </physiologicalReaction>
</comment>
<evidence type="ECO:0000259" key="28">
    <source>
        <dbReference type="PROSITE" id="PS51471"/>
    </source>
</evidence>
<comment type="catalytic activity">
    <reaction evidence="16">
        <text>a 3,N(4)-etheno-2'-deoxycytidine in double-stranded DNA + 2-oxoglutarate + O2 + H2O = a 2'-deoxycytidine in double-stranded DNA + glyoxal + succinate + CO2</text>
        <dbReference type="Rhea" id="RHEA:70467"/>
        <dbReference type="Rhea" id="RHEA-COMP:17070"/>
        <dbReference type="Rhea" id="RHEA-COMP:17905"/>
        <dbReference type="ChEBI" id="CHEBI:15377"/>
        <dbReference type="ChEBI" id="CHEBI:15379"/>
        <dbReference type="ChEBI" id="CHEBI:16526"/>
        <dbReference type="ChEBI" id="CHEBI:16810"/>
        <dbReference type="ChEBI" id="CHEBI:30031"/>
        <dbReference type="ChEBI" id="CHEBI:34779"/>
        <dbReference type="ChEBI" id="CHEBI:85452"/>
        <dbReference type="ChEBI" id="CHEBI:189585"/>
    </reaction>
    <physiologicalReaction direction="left-to-right" evidence="16">
        <dbReference type="Rhea" id="RHEA:70468"/>
    </physiologicalReaction>
</comment>
<evidence type="ECO:0000256" key="5">
    <source>
        <dbReference type="ARBA" id="ARBA00022763"/>
    </source>
</evidence>
<comment type="catalytic activity">
    <reaction evidence="12">
        <text>an N(1)-methyl-2'-deoxyadenosine in single-stranded DNA + 2-oxoglutarate + O2 = a 2'-deoxyadenosine in single-stranded DNA + formaldehyde + succinate + CO2 + H(+)</text>
        <dbReference type="Rhea" id="RHEA:70447"/>
        <dbReference type="Rhea" id="RHEA-COMP:17895"/>
        <dbReference type="Rhea" id="RHEA-COMP:17896"/>
        <dbReference type="ChEBI" id="CHEBI:15378"/>
        <dbReference type="ChEBI" id="CHEBI:15379"/>
        <dbReference type="ChEBI" id="CHEBI:16526"/>
        <dbReference type="ChEBI" id="CHEBI:16810"/>
        <dbReference type="ChEBI" id="CHEBI:16842"/>
        <dbReference type="ChEBI" id="CHEBI:30031"/>
        <dbReference type="ChEBI" id="CHEBI:90615"/>
        <dbReference type="ChEBI" id="CHEBI:139096"/>
    </reaction>
    <physiologicalReaction direction="left-to-right" evidence="12">
        <dbReference type="Rhea" id="RHEA:70448"/>
    </physiologicalReaction>
</comment>
<comment type="subunit">
    <text evidence="22">Interacts with PCNA homotrimer; this interaction is enhanced during the S-phase of the cell cycle. Interacts with nucleolar proteins NCL, UBTF and NPM1. Interacts with XRCC5-XRCC6 heterodimer.</text>
</comment>
<keyword evidence="9" id="KW-0408">Iron</keyword>
<feature type="binding site" evidence="27">
    <location>
        <begin position="127"/>
        <end position="129"/>
    </location>
    <ligand>
        <name>substrate</name>
    </ligand>
</feature>
<dbReference type="GO" id="GO:0005730">
    <property type="term" value="C:nucleolus"/>
    <property type="evidence" value="ECO:0007669"/>
    <property type="project" value="UniProtKB-SubCell"/>
</dbReference>
<feature type="binding site" evidence="27">
    <location>
        <position position="255"/>
    </location>
    <ligand>
        <name>2-oxoglutarate</name>
        <dbReference type="ChEBI" id="CHEBI:16810"/>
    </ligand>
</feature>
<dbReference type="GO" id="GO:0005654">
    <property type="term" value="C:nucleoplasm"/>
    <property type="evidence" value="ECO:0007669"/>
    <property type="project" value="UniProtKB-SubCell"/>
</dbReference>
<dbReference type="InterPro" id="IPR037151">
    <property type="entry name" value="AlkB-like_sf"/>
</dbReference>
<dbReference type="Gene3D" id="2.60.120.590">
    <property type="entry name" value="Alpha-ketoglutarate-dependent dioxygenase AlkB-like"/>
    <property type="match status" value="1"/>
</dbReference>
<dbReference type="AlphaFoldDB" id="A0AAV6UAA2"/>